<keyword evidence="2" id="KW-1185">Reference proteome</keyword>
<comment type="caution">
    <text evidence="1">The sequence shown here is derived from an EMBL/GenBank/DDBJ whole genome shotgun (WGS) entry which is preliminary data.</text>
</comment>
<proteinExistence type="predicted"/>
<organism evidence="1 2">
    <name type="scientific">Sphaerodactylus townsendi</name>
    <dbReference type="NCBI Taxonomy" id="933632"/>
    <lineage>
        <taxon>Eukaryota</taxon>
        <taxon>Metazoa</taxon>
        <taxon>Chordata</taxon>
        <taxon>Craniata</taxon>
        <taxon>Vertebrata</taxon>
        <taxon>Euteleostomi</taxon>
        <taxon>Lepidosauria</taxon>
        <taxon>Squamata</taxon>
        <taxon>Bifurcata</taxon>
        <taxon>Gekkota</taxon>
        <taxon>Sphaerodactylidae</taxon>
        <taxon>Sphaerodactylus</taxon>
    </lineage>
</organism>
<gene>
    <name evidence="1" type="ORF">K3G42_005722</name>
</gene>
<dbReference type="EMBL" id="CM037614">
    <property type="protein sequence ID" value="KAH8015574.1"/>
    <property type="molecule type" value="Genomic_DNA"/>
</dbReference>
<evidence type="ECO:0000313" key="1">
    <source>
        <dbReference type="EMBL" id="KAH8015574.1"/>
    </source>
</evidence>
<accession>A0ACB8G7D5</accession>
<protein>
    <submittedName>
        <fullName evidence="1">Uncharacterized protein</fullName>
    </submittedName>
</protein>
<sequence>MGGCSTDMLRGTWAQDESATGSSCCAPPLPELFLNPAITQMPPHCKAPSLHTRGSEPWVSDLNRCSSSKILTDGRKYGHLITRGLCCRQPLANHPIYIFPEQAGLRLFKLRKGEPRPGEQKELGSRGDAWRQAVTPSPNSLGDRPAPKGFKRFF</sequence>
<reference evidence="1" key="1">
    <citation type="submission" date="2021-08" db="EMBL/GenBank/DDBJ databases">
        <title>The first chromosome-level gecko genome reveals the dynamic sex chromosomes of Neotropical dwarf geckos (Sphaerodactylidae: Sphaerodactylus).</title>
        <authorList>
            <person name="Pinto B.J."/>
            <person name="Keating S.E."/>
            <person name="Gamble T."/>
        </authorList>
    </citation>
    <scope>NUCLEOTIDE SEQUENCE</scope>
    <source>
        <strain evidence="1">TG3544</strain>
    </source>
</reference>
<name>A0ACB8G7D5_9SAUR</name>
<evidence type="ECO:0000313" key="2">
    <source>
        <dbReference type="Proteomes" id="UP000827872"/>
    </source>
</evidence>
<dbReference type="Proteomes" id="UP000827872">
    <property type="component" value="Linkage Group LG01"/>
</dbReference>